<feature type="signal peptide" evidence="1">
    <location>
        <begin position="1"/>
        <end position="21"/>
    </location>
</feature>
<sequence length="61" mass="7139">MCSNNCISIKTFLLLQFTINALLDNITKVFRSKIKIQGFRQTRLYAFVMLEYDPNLFSVIC</sequence>
<evidence type="ECO:0000256" key="1">
    <source>
        <dbReference type="SAM" id="SignalP"/>
    </source>
</evidence>
<dbReference type="Proteomes" id="UP000183832">
    <property type="component" value="Unassembled WGS sequence"/>
</dbReference>
<evidence type="ECO:0000313" key="2">
    <source>
        <dbReference type="EMBL" id="CRL05650.1"/>
    </source>
</evidence>
<accession>A0A1J1J142</accession>
<organism evidence="2 3">
    <name type="scientific">Clunio marinus</name>
    <dbReference type="NCBI Taxonomy" id="568069"/>
    <lineage>
        <taxon>Eukaryota</taxon>
        <taxon>Metazoa</taxon>
        <taxon>Ecdysozoa</taxon>
        <taxon>Arthropoda</taxon>
        <taxon>Hexapoda</taxon>
        <taxon>Insecta</taxon>
        <taxon>Pterygota</taxon>
        <taxon>Neoptera</taxon>
        <taxon>Endopterygota</taxon>
        <taxon>Diptera</taxon>
        <taxon>Nematocera</taxon>
        <taxon>Chironomoidea</taxon>
        <taxon>Chironomidae</taxon>
        <taxon>Clunio</taxon>
    </lineage>
</organism>
<evidence type="ECO:0000313" key="3">
    <source>
        <dbReference type="Proteomes" id="UP000183832"/>
    </source>
</evidence>
<reference evidence="2 3" key="1">
    <citation type="submission" date="2015-04" db="EMBL/GenBank/DDBJ databases">
        <authorList>
            <person name="Syromyatnikov M.Y."/>
            <person name="Popov V.N."/>
        </authorList>
    </citation>
    <scope>NUCLEOTIDE SEQUENCE [LARGE SCALE GENOMIC DNA]</scope>
</reference>
<feature type="chain" id="PRO_5012723880" evidence="1">
    <location>
        <begin position="22"/>
        <end position="61"/>
    </location>
</feature>
<name>A0A1J1J142_9DIPT</name>
<dbReference type="EMBL" id="CVRI01000065">
    <property type="protein sequence ID" value="CRL05650.1"/>
    <property type="molecule type" value="Genomic_DNA"/>
</dbReference>
<gene>
    <name evidence="2" type="ORF">CLUMA_CG018686</name>
</gene>
<keyword evidence="1" id="KW-0732">Signal</keyword>
<protein>
    <submittedName>
        <fullName evidence="2">CLUMA_CG018686, isoform A</fullName>
    </submittedName>
</protein>
<proteinExistence type="predicted"/>
<keyword evidence="3" id="KW-1185">Reference proteome</keyword>
<dbReference type="AlphaFoldDB" id="A0A1J1J142"/>